<dbReference type="EMBL" id="PUHW01000122">
    <property type="protein sequence ID" value="KAG0688791.1"/>
    <property type="molecule type" value="Genomic_DNA"/>
</dbReference>
<dbReference type="AlphaFoldDB" id="A0A9P6WKG9"/>
<accession>A0A9P6WKG9</accession>
<evidence type="ECO:0000256" key="3">
    <source>
        <dbReference type="ARBA" id="ARBA00022840"/>
    </source>
</evidence>
<sequence length="154" mass="17610">MSSIANKRILKELKEFSENHSSSDSLLSLVSSQDELDNIIININIKDNELYDSNRPFTLSYKINKNYPFTPPQIIFIGNNIPIHPHIYSNGHICLNILYDNWTPVQTISSVVLSLQSMLINNKVLEKPPDDDNYCKHGPSDPLQAKWVFHDDTV</sequence>
<reference evidence="5" key="1">
    <citation type="submission" date="2020-11" db="EMBL/GenBank/DDBJ databases">
        <title>Kefir isolates.</title>
        <authorList>
            <person name="Marcisauskas S."/>
            <person name="Kim Y."/>
            <person name="Blasche S."/>
        </authorList>
    </citation>
    <scope>NUCLEOTIDE SEQUENCE</scope>
    <source>
        <strain evidence="5">Olga-1</strain>
    </source>
</reference>
<keyword evidence="1" id="KW-0547">Nucleotide-binding</keyword>
<dbReference type="SMART" id="SM00212">
    <property type="entry name" value="UBCc"/>
    <property type="match status" value="1"/>
</dbReference>
<evidence type="ECO:0000313" key="6">
    <source>
        <dbReference type="Proteomes" id="UP000697127"/>
    </source>
</evidence>
<dbReference type="Proteomes" id="UP000697127">
    <property type="component" value="Unassembled WGS sequence"/>
</dbReference>
<dbReference type="InterPro" id="IPR016135">
    <property type="entry name" value="UBQ-conjugating_enzyme/RWD"/>
</dbReference>
<dbReference type="CDD" id="cd23808">
    <property type="entry name" value="UBCc_UBE2W"/>
    <property type="match status" value="1"/>
</dbReference>
<name>A0A9P6WKG9_9ASCO</name>
<dbReference type="Pfam" id="PF00179">
    <property type="entry name" value="UQ_con"/>
    <property type="match status" value="1"/>
</dbReference>
<feature type="domain" description="UBC core" evidence="4">
    <location>
        <begin position="4"/>
        <end position="154"/>
    </location>
</feature>
<dbReference type="PANTHER" id="PTHR24067">
    <property type="entry name" value="UBIQUITIN-CONJUGATING ENZYME E2"/>
    <property type="match status" value="1"/>
</dbReference>
<evidence type="ECO:0000256" key="2">
    <source>
        <dbReference type="ARBA" id="ARBA00022786"/>
    </source>
</evidence>
<gene>
    <name evidence="5" type="ORF">C6P40_000522</name>
</gene>
<dbReference type="InterPro" id="IPR000608">
    <property type="entry name" value="UBC"/>
</dbReference>
<dbReference type="GO" id="GO:0005524">
    <property type="term" value="F:ATP binding"/>
    <property type="evidence" value="ECO:0007669"/>
    <property type="project" value="UniProtKB-KW"/>
</dbReference>
<keyword evidence="3" id="KW-0067">ATP-binding</keyword>
<proteinExistence type="predicted"/>
<keyword evidence="2" id="KW-0833">Ubl conjugation pathway</keyword>
<organism evidence="5 6">
    <name type="scientific">Pichia californica</name>
    <dbReference type="NCBI Taxonomy" id="460514"/>
    <lineage>
        <taxon>Eukaryota</taxon>
        <taxon>Fungi</taxon>
        <taxon>Dikarya</taxon>
        <taxon>Ascomycota</taxon>
        <taxon>Saccharomycotina</taxon>
        <taxon>Pichiomycetes</taxon>
        <taxon>Pichiales</taxon>
        <taxon>Pichiaceae</taxon>
        <taxon>Pichia</taxon>
    </lineage>
</organism>
<dbReference type="SUPFAM" id="SSF54495">
    <property type="entry name" value="UBC-like"/>
    <property type="match status" value="1"/>
</dbReference>
<dbReference type="InterPro" id="IPR050113">
    <property type="entry name" value="Ub_conjugating_enzyme"/>
</dbReference>
<protein>
    <recommendedName>
        <fullName evidence="4">UBC core domain-containing protein</fullName>
    </recommendedName>
</protein>
<dbReference type="OrthoDB" id="406833at2759"/>
<dbReference type="PROSITE" id="PS50127">
    <property type="entry name" value="UBC_2"/>
    <property type="match status" value="1"/>
</dbReference>
<dbReference type="Gene3D" id="3.10.110.10">
    <property type="entry name" value="Ubiquitin Conjugating Enzyme"/>
    <property type="match status" value="1"/>
</dbReference>
<evidence type="ECO:0000256" key="1">
    <source>
        <dbReference type="ARBA" id="ARBA00022741"/>
    </source>
</evidence>
<evidence type="ECO:0000313" key="5">
    <source>
        <dbReference type="EMBL" id="KAG0688791.1"/>
    </source>
</evidence>
<evidence type="ECO:0000259" key="4">
    <source>
        <dbReference type="PROSITE" id="PS50127"/>
    </source>
</evidence>
<comment type="caution">
    <text evidence="5">The sequence shown here is derived from an EMBL/GenBank/DDBJ whole genome shotgun (WGS) entry which is preliminary data.</text>
</comment>
<keyword evidence="6" id="KW-1185">Reference proteome</keyword>